<reference evidence="1" key="2">
    <citation type="submission" date="2018-03" db="EMBL/GenBank/DDBJ databases">
        <title>The Triticum urartu genome reveals the dynamic nature of wheat genome evolution.</title>
        <authorList>
            <person name="Ling H."/>
            <person name="Ma B."/>
            <person name="Shi X."/>
            <person name="Liu H."/>
            <person name="Dong L."/>
            <person name="Sun H."/>
            <person name="Cao Y."/>
            <person name="Gao Q."/>
            <person name="Zheng S."/>
            <person name="Li Y."/>
            <person name="Yu Y."/>
            <person name="Du H."/>
            <person name="Qi M."/>
            <person name="Li Y."/>
            <person name="Yu H."/>
            <person name="Cui Y."/>
            <person name="Wang N."/>
            <person name="Chen C."/>
            <person name="Wu H."/>
            <person name="Zhao Y."/>
            <person name="Zhang J."/>
            <person name="Li Y."/>
            <person name="Zhou W."/>
            <person name="Zhang B."/>
            <person name="Hu W."/>
            <person name="Eijk M."/>
            <person name="Tang J."/>
            <person name="Witsenboer H."/>
            <person name="Zhao S."/>
            <person name="Li Z."/>
            <person name="Zhang A."/>
            <person name="Wang D."/>
            <person name="Liang C."/>
        </authorList>
    </citation>
    <scope>NUCLEOTIDE SEQUENCE [LARGE SCALE GENOMIC DNA]</scope>
    <source>
        <strain evidence="1">cv. G1812</strain>
    </source>
</reference>
<dbReference type="EnsemblPlants" id="TuG1812G0300000607.01.T01">
    <property type="protein sequence ID" value="TuG1812G0300000607.01.T01.cds466047"/>
    <property type="gene ID" value="TuG1812G0300000607.01"/>
</dbReference>
<dbReference type="Gramene" id="TuG1812G0300000607.01.T01">
    <property type="protein sequence ID" value="TuG1812G0300000607.01.T01.cds466047"/>
    <property type="gene ID" value="TuG1812G0300000607.01"/>
</dbReference>
<reference evidence="2" key="1">
    <citation type="journal article" date="2013" name="Nature">
        <title>Draft genome of the wheat A-genome progenitor Triticum urartu.</title>
        <authorList>
            <person name="Ling H.Q."/>
            <person name="Zhao S."/>
            <person name="Liu D."/>
            <person name="Wang J."/>
            <person name="Sun H."/>
            <person name="Zhang C."/>
            <person name="Fan H."/>
            <person name="Li D."/>
            <person name="Dong L."/>
            <person name="Tao Y."/>
            <person name="Gao C."/>
            <person name="Wu H."/>
            <person name="Li Y."/>
            <person name="Cui Y."/>
            <person name="Guo X."/>
            <person name="Zheng S."/>
            <person name="Wang B."/>
            <person name="Yu K."/>
            <person name="Liang Q."/>
            <person name="Yang W."/>
            <person name="Lou X."/>
            <person name="Chen J."/>
            <person name="Feng M."/>
            <person name="Jian J."/>
            <person name="Zhang X."/>
            <person name="Luo G."/>
            <person name="Jiang Y."/>
            <person name="Liu J."/>
            <person name="Wang Z."/>
            <person name="Sha Y."/>
            <person name="Zhang B."/>
            <person name="Wu H."/>
            <person name="Tang D."/>
            <person name="Shen Q."/>
            <person name="Xue P."/>
            <person name="Zou S."/>
            <person name="Wang X."/>
            <person name="Liu X."/>
            <person name="Wang F."/>
            <person name="Yang Y."/>
            <person name="An X."/>
            <person name="Dong Z."/>
            <person name="Zhang K."/>
            <person name="Zhang X."/>
            <person name="Luo M.C."/>
            <person name="Dvorak J."/>
            <person name="Tong Y."/>
            <person name="Wang J."/>
            <person name="Yang H."/>
            <person name="Li Z."/>
            <person name="Wang D."/>
            <person name="Zhang A."/>
            <person name="Wang J."/>
        </authorList>
    </citation>
    <scope>NUCLEOTIDE SEQUENCE</scope>
    <source>
        <strain evidence="2">cv. G1812</strain>
    </source>
</reference>
<dbReference type="Proteomes" id="UP000015106">
    <property type="component" value="Chromosome 3"/>
</dbReference>
<accession>A0A8R7PMF4</accession>
<reference evidence="1" key="3">
    <citation type="submission" date="2022-06" db="UniProtKB">
        <authorList>
            <consortium name="EnsemblPlants"/>
        </authorList>
    </citation>
    <scope>IDENTIFICATION</scope>
</reference>
<sequence>CPTTIAAQILQESELLFPSLLSSSSTGASPAPLLPYLLSSFPCCPCSSPSLSLFRFDVQPPPCPATLLQAVAVTALLQSSRRGRSRPCRRLRLLPGVPACRSRPPAPPLLCA</sequence>
<keyword evidence="2" id="KW-1185">Reference proteome</keyword>
<name>A0A8R7PMF4_TRIUA</name>
<organism evidence="1 2">
    <name type="scientific">Triticum urartu</name>
    <name type="common">Red wild einkorn</name>
    <name type="synonym">Crithodium urartu</name>
    <dbReference type="NCBI Taxonomy" id="4572"/>
    <lineage>
        <taxon>Eukaryota</taxon>
        <taxon>Viridiplantae</taxon>
        <taxon>Streptophyta</taxon>
        <taxon>Embryophyta</taxon>
        <taxon>Tracheophyta</taxon>
        <taxon>Spermatophyta</taxon>
        <taxon>Magnoliopsida</taxon>
        <taxon>Liliopsida</taxon>
        <taxon>Poales</taxon>
        <taxon>Poaceae</taxon>
        <taxon>BOP clade</taxon>
        <taxon>Pooideae</taxon>
        <taxon>Triticodae</taxon>
        <taxon>Triticeae</taxon>
        <taxon>Triticinae</taxon>
        <taxon>Triticum</taxon>
    </lineage>
</organism>
<evidence type="ECO:0000313" key="1">
    <source>
        <dbReference type="EnsemblPlants" id="TuG1812G0300000607.01.T01.cds466047"/>
    </source>
</evidence>
<protein>
    <submittedName>
        <fullName evidence="1">Uncharacterized protein</fullName>
    </submittedName>
</protein>
<evidence type="ECO:0000313" key="2">
    <source>
        <dbReference type="Proteomes" id="UP000015106"/>
    </source>
</evidence>
<dbReference type="AlphaFoldDB" id="A0A8R7PMF4"/>
<proteinExistence type="predicted"/>